<comment type="caution">
    <text evidence="12">The sequence shown here is derived from an EMBL/GenBank/DDBJ whole genome shotgun (WGS) entry which is preliminary data.</text>
</comment>
<evidence type="ECO:0000313" key="12">
    <source>
        <dbReference type="EMBL" id="RAR14325.1"/>
    </source>
</evidence>
<feature type="signal peptide" evidence="10">
    <location>
        <begin position="1"/>
        <end position="19"/>
    </location>
</feature>
<keyword evidence="3" id="KW-0964">Secreted</keyword>
<comment type="catalytic activity">
    <reaction evidence="9">
        <text>feruloyl-polysaccharide + H2O = ferulate + polysaccharide.</text>
        <dbReference type="EC" id="3.1.1.73"/>
    </reaction>
</comment>
<keyword evidence="5 10" id="KW-0732">Signal</keyword>
<proteinExistence type="predicted"/>
<evidence type="ECO:0000256" key="3">
    <source>
        <dbReference type="ARBA" id="ARBA00022525"/>
    </source>
</evidence>
<name>A0A364NAI5_STELY</name>
<evidence type="ECO:0000256" key="2">
    <source>
        <dbReference type="ARBA" id="ARBA00013091"/>
    </source>
</evidence>
<evidence type="ECO:0000256" key="10">
    <source>
        <dbReference type="SAM" id="SignalP"/>
    </source>
</evidence>
<keyword evidence="6" id="KW-0378">Hydrolase</keyword>
<dbReference type="SUPFAM" id="SSF53474">
    <property type="entry name" value="alpha/beta-Hydrolases"/>
    <property type="match status" value="1"/>
</dbReference>
<dbReference type="Gene3D" id="3.40.50.1820">
    <property type="entry name" value="alpha/beta hydrolase"/>
    <property type="match status" value="1"/>
</dbReference>
<dbReference type="PANTHER" id="PTHR38050">
    <property type="match status" value="1"/>
</dbReference>
<gene>
    <name evidence="12" type="ORF">DDE83_002275</name>
</gene>
<accession>A0A364NAI5</accession>
<reference evidence="13" key="1">
    <citation type="submission" date="2018-05" db="EMBL/GenBank/DDBJ databases">
        <title>Draft genome sequence of Stemphylium lycopersici strain CIDEFI 213.</title>
        <authorList>
            <person name="Medina R."/>
            <person name="Franco M.E.E."/>
            <person name="Lucentini C.G."/>
            <person name="Saparrat M.C.N."/>
            <person name="Balatti P.A."/>
        </authorList>
    </citation>
    <scope>NUCLEOTIDE SEQUENCE [LARGE SCALE GENOMIC DNA]</scope>
    <source>
        <strain evidence="13">CIDEFI 213</strain>
    </source>
</reference>
<feature type="chain" id="PRO_5016992308" description="feruloyl esterase" evidence="10">
    <location>
        <begin position="20"/>
        <end position="348"/>
    </location>
</feature>
<keyword evidence="8" id="KW-0624">Polysaccharide degradation</keyword>
<evidence type="ECO:0000256" key="5">
    <source>
        <dbReference type="ARBA" id="ARBA00022729"/>
    </source>
</evidence>
<dbReference type="InterPro" id="IPR057210">
    <property type="entry name" value="DUF7888"/>
</dbReference>
<keyword evidence="13" id="KW-1185">Reference proteome</keyword>
<keyword evidence="4" id="KW-0858">Xylan degradation</keyword>
<dbReference type="EC" id="3.1.1.73" evidence="2"/>
<feature type="domain" description="DUF7888" evidence="11">
    <location>
        <begin position="39"/>
        <end position="144"/>
    </location>
</feature>
<comment type="subcellular location">
    <subcellularLocation>
        <location evidence="1">Secreted</location>
    </subcellularLocation>
</comment>
<evidence type="ECO:0000256" key="1">
    <source>
        <dbReference type="ARBA" id="ARBA00004613"/>
    </source>
</evidence>
<dbReference type="PANTHER" id="PTHR38050:SF2">
    <property type="entry name" value="FERULOYL ESTERASE C-RELATED"/>
    <property type="match status" value="1"/>
</dbReference>
<dbReference type="Proteomes" id="UP000249619">
    <property type="component" value="Unassembled WGS sequence"/>
</dbReference>
<evidence type="ECO:0000256" key="8">
    <source>
        <dbReference type="ARBA" id="ARBA00023326"/>
    </source>
</evidence>
<dbReference type="GO" id="GO:0005576">
    <property type="term" value="C:extracellular region"/>
    <property type="evidence" value="ECO:0007669"/>
    <property type="project" value="UniProtKB-SubCell"/>
</dbReference>
<dbReference type="STRING" id="183478.A0A364NAI5"/>
<dbReference type="Pfam" id="PF25411">
    <property type="entry name" value="DUF7888"/>
    <property type="match status" value="1"/>
</dbReference>
<dbReference type="InterPro" id="IPR029058">
    <property type="entry name" value="AB_hydrolase_fold"/>
</dbReference>
<dbReference type="EMBL" id="QGDH01000023">
    <property type="protein sequence ID" value="RAR14325.1"/>
    <property type="molecule type" value="Genomic_DNA"/>
</dbReference>
<keyword evidence="7" id="KW-0119">Carbohydrate metabolism</keyword>
<dbReference type="GO" id="GO:0030600">
    <property type="term" value="F:feruloyl esterase activity"/>
    <property type="evidence" value="ECO:0007669"/>
    <property type="project" value="UniProtKB-EC"/>
</dbReference>
<evidence type="ECO:0000256" key="6">
    <source>
        <dbReference type="ARBA" id="ARBA00022801"/>
    </source>
</evidence>
<evidence type="ECO:0000256" key="9">
    <source>
        <dbReference type="ARBA" id="ARBA00034075"/>
    </source>
</evidence>
<dbReference type="GO" id="GO:0045493">
    <property type="term" value="P:xylan catabolic process"/>
    <property type="evidence" value="ECO:0007669"/>
    <property type="project" value="UniProtKB-KW"/>
</dbReference>
<dbReference type="AlphaFoldDB" id="A0A364NAI5"/>
<evidence type="ECO:0000256" key="4">
    <source>
        <dbReference type="ARBA" id="ARBA00022651"/>
    </source>
</evidence>
<sequence length="348" mass="37898">MVRITSALAFLAMGASVMANPVAAEQNLVARADIGDKSSAVGAIADVVNKVVQLVQGMVNKDLERRRTFTQTTAKDVASQFPGHSVIVCNVGYSLSGSGDQLVYSTSYNAKVGSDVTFDVIVFKSPKTFDRRGDGGYENNAKGTQQFQGDPDAPESIDDVTFTLELLDHLESTYCIDTSRIYATGKSNGGGFTGILACDADATKRIAAFAPVSGAFYLDVDQEPLPCNPSRKPVPFMEFHGYADTTIPYKGGINTRGNANTTDVVTYVNDWAQRDGFEVTANTTTYLCRGNKRVTRHSWDDVVVHYNYTNVAHDWPSSFPNGDTDSLLTCEEAEATPIILEWFEKWTL</sequence>
<protein>
    <recommendedName>
        <fullName evidence="2">feruloyl esterase</fullName>
        <ecNumber evidence="2">3.1.1.73</ecNumber>
    </recommendedName>
</protein>
<evidence type="ECO:0000256" key="7">
    <source>
        <dbReference type="ARBA" id="ARBA00023277"/>
    </source>
</evidence>
<evidence type="ECO:0000259" key="11">
    <source>
        <dbReference type="Pfam" id="PF25411"/>
    </source>
</evidence>
<dbReference type="InterPro" id="IPR043595">
    <property type="entry name" value="FaeB/C/D"/>
</dbReference>
<evidence type="ECO:0000313" key="13">
    <source>
        <dbReference type="Proteomes" id="UP000249619"/>
    </source>
</evidence>
<organism evidence="12 13">
    <name type="scientific">Stemphylium lycopersici</name>
    <name type="common">Tomato gray leaf spot disease fungus</name>
    <name type="synonym">Thyrospora lycopersici</name>
    <dbReference type="NCBI Taxonomy" id="183478"/>
    <lineage>
        <taxon>Eukaryota</taxon>
        <taxon>Fungi</taxon>
        <taxon>Dikarya</taxon>
        <taxon>Ascomycota</taxon>
        <taxon>Pezizomycotina</taxon>
        <taxon>Dothideomycetes</taxon>
        <taxon>Pleosporomycetidae</taxon>
        <taxon>Pleosporales</taxon>
        <taxon>Pleosporineae</taxon>
        <taxon>Pleosporaceae</taxon>
        <taxon>Stemphylium</taxon>
    </lineage>
</organism>